<evidence type="ECO:0000313" key="1">
    <source>
        <dbReference type="EMBL" id="EFH87041.1"/>
    </source>
</evidence>
<dbReference type="Proteomes" id="UP000004508">
    <property type="component" value="Unassembled WGS sequence"/>
</dbReference>
<dbReference type="RefSeq" id="WP_007911837.1">
    <property type="nucleotide sequence ID" value="NZ_ADVG01000002.1"/>
</dbReference>
<evidence type="ECO:0000313" key="2">
    <source>
        <dbReference type="Proteomes" id="UP000004508"/>
    </source>
</evidence>
<accession>D6TMP1</accession>
<organism evidence="1 2">
    <name type="scientific">Ktedonobacter racemifer DSM 44963</name>
    <dbReference type="NCBI Taxonomy" id="485913"/>
    <lineage>
        <taxon>Bacteria</taxon>
        <taxon>Bacillati</taxon>
        <taxon>Chloroflexota</taxon>
        <taxon>Ktedonobacteria</taxon>
        <taxon>Ktedonobacterales</taxon>
        <taxon>Ktedonobacteraceae</taxon>
        <taxon>Ktedonobacter</taxon>
    </lineage>
</organism>
<comment type="caution">
    <text evidence="1">The sequence shown here is derived from an EMBL/GenBank/DDBJ whole genome shotgun (WGS) entry which is preliminary data.</text>
</comment>
<dbReference type="AlphaFoldDB" id="D6TMP1"/>
<reference evidence="1 2" key="1">
    <citation type="journal article" date="2011" name="Stand. Genomic Sci.">
        <title>Non-contiguous finished genome sequence and contextual data of the filamentous soil bacterium Ktedonobacter racemifer type strain (SOSP1-21).</title>
        <authorList>
            <person name="Chang Y.J."/>
            <person name="Land M."/>
            <person name="Hauser L."/>
            <person name="Chertkov O."/>
            <person name="Del Rio T.G."/>
            <person name="Nolan M."/>
            <person name="Copeland A."/>
            <person name="Tice H."/>
            <person name="Cheng J.F."/>
            <person name="Lucas S."/>
            <person name="Han C."/>
            <person name="Goodwin L."/>
            <person name="Pitluck S."/>
            <person name="Ivanova N."/>
            <person name="Ovchinikova G."/>
            <person name="Pati A."/>
            <person name="Chen A."/>
            <person name="Palaniappan K."/>
            <person name="Mavromatis K."/>
            <person name="Liolios K."/>
            <person name="Brettin T."/>
            <person name="Fiebig A."/>
            <person name="Rohde M."/>
            <person name="Abt B."/>
            <person name="Goker M."/>
            <person name="Detter J.C."/>
            <person name="Woyke T."/>
            <person name="Bristow J."/>
            <person name="Eisen J.A."/>
            <person name="Markowitz V."/>
            <person name="Hugenholtz P."/>
            <person name="Kyrpides N.C."/>
            <person name="Klenk H.P."/>
            <person name="Lapidus A."/>
        </authorList>
    </citation>
    <scope>NUCLEOTIDE SEQUENCE [LARGE SCALE GENOMIC DNA]</scope>
    <source>
        <strain evidence="2">DSM 44963</strain>
    </source>
</reference>
<proteinExistence type="predicted"/>
<sequence length="68" mass="8169">MQNRETTFIPELLDEQIECPANWLTLDDQQLVQDLRLTCETYWNKYAHSLQSAWDRIEQARLRLSSEN</sequence>
<dbReference type="InParanoid" id="D6TMP1"/>
<protein>
    <submittedName>
        <fullName evidence="1">Uncharacterized protein</fullName>
    </submittedName>
</protein>
<name>D6TMP1_KTERA</name>
<keyword evidence="2" id="KW-1185">Reference proteome</keyword>
<dbReference type="EMBL" id="ADVG01000002">
    <property type="protein sequence ID" value="EFH87041.1"/>
    <property type="molecule type" value="Genomic_DNA"/>
</dbReference>
<gene>
    <name evidence="1" type="ORF">Krac_8362</name>
</gene>